<evidence type="ECO:0000313" key="1">
    <source>
        <dbReference type="EMBL" id="KAK8484826.1"/>
    </source>
</evidence>
<organism evidence="1 2">
    <name type="scientific">Hibiscus sabdariffa</name>
    <name type="common">roselle</name>
    <dbReference type="NCBI Taxonomy" id="183260"/>
    <lineage>
        <taxon>Eukaryota</taxon>
        <taxon>Viridiplantae</taxon>
        <taxon>Streptophyta</taxon>
        <taxon>Embryophyta</taxon>
        <taxon>Tracheophyta</taxon>
        <taxon>Spermatophyta</taxon>
        <taxon>Magnoliopsida</taxon>
        <taxon>eudicotyledons</taxon>
        <taxon>Gunneridae</taxon>
        <taxon>Pentapetalae</taxon>
        <taxon>rosids</taxon>
        <taxon>malvids</taxon>
        <taxon>Malvales</taxon>
        <taxon>Malvaceae</taxon>
        <taxon>Malvoideae</taxon>
        <taxon>Hibiscus</taxon>
    </lineage>
</organism>
<dbReference type="Proteomes" id="UP001396334">
    <property type="component" value="Unassembled WGS sequence"/>
</dbReference>
<proteinExistence type="predicted"/>
<reference evidence="1 2" key="1">
    <citation type="journal article" date="2024" name="G3 (Bethesda)">
        <title>Genome assembly of Hibiscus sabdariffa L. provides insights into metabolisms of medicinal natural products.</title>
        <authorList>
            <person name="Kim T."/>
        </authorList>
    </citation>
    <scope>NUCLEOTIDE SEQUENCE [LARGE SCALE GENOMIC DNA]</scope>
    <source>
        <strain evidence="1">TK-2024</strain>
        <tissue evidence="1">Old leaves</tissue>
    </source>
</reference>
<gene>
    <name evidence="1" type="ORF">V6N11_070928</name>
</gene>
<accession>A0ABR1ZVU1</accession>
<evidence type="ECO:0000313" key="2">
    <source>
        <dbReference type="Proteomes" id="UP001396334"/>
    </source>
</evidence>
<dbReference type="EMBL" id="JBBPBN010000534">
    <property type="protein sequence ID" value="KAK8484826.1"/>
    <property type="molecule type" value="Genomic_DNA"/>
</dbReference>
<keyword evidence="2" id="KW-1185">Reference proteome</keyword>
<sequence length="232" mass="25169">MLRGLKSNGLYKFFSSCFKHSSCVRQVSVHLLHIGSSVDCSKSVDIVDNCSKSTGIVDNVSNSCKSNVLATASVFSVSASDVVLWHRRLGYPSNDTLRSTLKMLTKLSLISKAGNNQLVQSEPTHTVDEQPVSKFPSKLLVYQMRPKTPIKHGSLSKDQVDICLHQRSSSSLPQISIGQESVQASFSPVQGSLTDRSANISCQETFSSSAAFHDQEHFVSSSQAKLSLSSVS</sequence>
<evidence type="ECO:0008006" key="3">
    <source>
        <dbReference type="Google" id="ProtNLM"/>
    </source>
</evidence>
<comment type="caution">
    <text evidence="1">The sequence shown here is derived from an EMBL/GenBank/DDBJ whole genome shotgun (WGS) entry which is preliminary data.</text>
</comment>
<name>A0ABR1ZVU1_9ROSI</name>
<protein>
    <recommendedName>
        <fullName evidence="3">GAG-pre-integrase domain-containing protein</fullName>
    </recommendedName>
</protein>